<comment type="similarity">
    <text evidence="2">Belongs to the Nudix hydrolase family. NudF subfamily.</text>
</comment>
<dbReference type="CDD" id="cd24155">
    <property type="entry name" value="NUDIX_ADPRase"/>
    <property type="match status" value="1"/>
</dbReference>
<accession>A0A2A4MS69</accession>
<dbReference type="Gene3D" id="3.90.79.10">
    <property type="entry name" value="Nucleoside Triphosphate Pyrophosphohydrolase"/>
    <property type="match status" value="1"/>
</dbReference>
<evidence type="ECO:0000256" key="7">
    <source>
        <dbReference type="ARBA" id="ARBA00022842"/>
    </source>
</evidence>
<comment type="caution">
    <text evidence="15">The sequence shown here is derived from an EMBL/GenBank/DDBJ whole genome shotgun (WGS) entry which is preliminary data.</text>
</comment>
<dbReference type="NCBIfam" id="TIGR00052">
    <property type="entry name" value="nudix-type nucleoside diphosphatase, YffH/AdpP family"/>
    <property type="match status" value="1"/>
</dbReference>
<dbReference type="InterPro" id="IPR004385">
    <property type="entry name" value="NDP_pyrophosphatase"/>
</dbReference>
<comment type="cofactor">
    <cofactor evidence="1 13">
        <name>Mg(2+)</name>
        <dbReference type="ChEBI" id="CHEBI:18420"/>
    </cofactor>
</comment>
<dbReference type="GO" id="GO:0047631">
    <property type="term" value="F:ADP-ribose diphosphatase activity"/>
    <property type="evidence" value="ECO:0007669"/>
    <property type="project" value="UniProtKB-EC"/>
</dbReference>
<dbReference type="PANTHER" id="PTHR11839:SF5">
    <property type="entry name" value="ADP-RIBOSE PYROPHOSPHATASE"/>
    <property type="match status" value="1"/>
</dbReference>
<evidence type="ECO:0000256" key="3">
    <source>
        <dbReference type="ARBA" id="ARBA00012453"/>
    </source>
</evidence>
<evidence type="ECO:0000313" key="15">
    <source>
        <dbReference type="EMBL" id="PCH63109.1"/>
    </source>
</evidence>
<dbReference type="GO" id="GO:0019693">
    <property type="term" value="P:ribose phosphate metabolic process"/>
    <property type="evidence" value="ECO:0007669"/>
    <property type="project" value="TreeGrafter"/>
</dbReference>
<dbReference type="Proteomes" id="UP000218172">
    <property type="component" value="Unassembled WGS sequence"/>
</dbReference>
<evidence type="ECO:0000256" key="1">
    <source>
        <dbReference type="ARBA" id="ARBA00001946"/>
    </source>
</evidence>
<dbReference type="PROSITE" id="PS00893">
    <property type="entry name" value="NUDIX_BOX"/>
    <property type="match status" value="1"/>
</dbReference>
<evidence type="ECO:0000256" key="10">
    <source>
        <dbReference type="ARBA" id="ARBA00030308"/>
    </source>
</evidence>
<evidence type="ECO:0000259" key="14">
    <source>
        <dbReference type="PROSITE" id="PS51462"/>
    </source>
</evidence>
<organism evidence="15 16">
    <name type="scientific">SAR86 cluster bacterium</name>
    <dbReference type="NCBI Taxonomy" id="2030880"/>
    <lineage>
        <taxon>Bacteria</taxon>
        <taxon>Pseudomonadati</taxon>
        <taxon>Pseudomonadota</taxon>
        <taxon>Gammaproteobacteria</taxon>
        <taxon>SAR86 cluster</taxon>
    </lineage>
</organism>
<feature type="binding site" evidence="13">
    <location>
        <position position="113"/>
    </location>
    <ligand>
        <name>Mg(2+)</name>
        <dbReference type="ChEBI" id="CHEBI:18420"/>
        <label>1</label>
    </ligand>
</feature>
<dbReference type="EC" id="3.6.1.13" evidence="3"/>
<reference evidence="16" key="1">
    <citation type="submission" date="2017-08" db="EMBL/GenBank/DDBJ databases">
        <title>A dynamic microbial community with high functional redundancy inhabits the cold, oxic subseafloor aquifer.</title>
        <authorList>
            <person name="Tully B.J."/>
            <person name="Wheat C.G."/>
            <person name="Glazer B.T."/>
            <person name="Huber J.A."/>
        </authorList>
    </citation>
    <scope>NUCLEOTIDE SEQUENCE [LARGE SCALE GENOMIC DNA]</scope>
</reference>
<proteinExistence type="inferred from homology"/>
<feature type="binding site" evidence="13">
    <location>
        <position position="93"/>
    </location>
    <ligand>
        <name>Mg(2+)</name>
        <dbReference type="ChEBI" id="CHEBI:18420"/>
        <label>1</label>
    </ligand>
</feature>
<dbReference type="InterPro" id="IPR000086">
    <property type="entry name" value="NUDIX_hydrolase_dom"/>
</dbReference>
<evidence type="ECO:0000256" key="12">
    <source>
        <dbReference type="ARBA" id="ARBA00049546"/>
    </source>
</evidence>
<dbReference type="PROSITE" id="PS51462">
    <property type="entry name" value="NUDIX"/>
    <property type="match status" value="1"/>
</dbReference>
<evidence type="ECO:0000256" key="6">
    <source>
        <dbReference type="ARBA" id="ARBA00022801"/>
    </source>
</evidence>
<protein>
    <recommendedName>
        <fullName evidence="4">ADP-ribose pyrophosphatase</fullName>
        <ecNumber evidence="3">3.6.1.13</ecNumber>
    </recommendedName>
    <alternativeName>
        <fullName evidence="9">ADP-ribose diphosphatase</fullName>
    </alternativeName>
    <alternativeName>
        <fullName evidence="11">ADP-ribose phosphohydrolase</fullName>
    </alternativeName>
    <alternativeName>
        <fullName evidence="10">Adenosine diphosphoribose pyrophosphatase</fullName>
    </alternativeName>
</protein>
<dbReference type="GO" id="GO:0006753">
    <property type="term" value="P:nucleoside phosphate metabolic process"/>
    <property type="evidence" value="ECO:0007669"/>
    <property type="project" value="TreeGrafter"/>
</dbReference>
<dbReference type="PANTHER" id="PTHR11839">
    <property type="entry name" value="UDP/ADP-SUGAR PYROPHOSPHATASE"/>
    <property type="match status" value="1"/>
</dbReference>
<dbReference type="Pfam" id="PF00293">
    <property type="entry name" value="NUDIX"/>
    <property type="match status" value="1"/>
</dbReference>
<name>A0A2A4MS69_9GAMM</name>
<keyword evidence="5 13" id="KW-0479">Metal-binding</keyword>
<comment type="function">
    <text evidence="8">Acts on ADP-mannose and ADP-glucose as well as ADP-ribose. Prevents glycogen biosynthesis. The reaction catalyzed by this enzyme is a limiting step of the gluconeogenic process.</text>
</comment>
<evidence type="ECO:0000256" key="11">
    <source>
        <dbReference type="ARBA" id="ARBA00033056"/>
    </source>
</evidence>
<feature type="binding site" evidence="13">
    <location>
        <position position="109"/>
    </location>
    <ligand>
        <name>Mg(2+)</name>
        <dbReference type="ChEBI" id="CHEBI:18420"/>
        <label>1</label>
    </ligand>
</feature>
<dbReference type="GO" id="GO:0019144">
    <property type="term" value="F:ADP-sugar diphosphatase activity"/>
    <property type="evidence" value="ECO:0007669"/>
    <property type="project" value="TreeGrafter"/>
</dbReference>
<evidence type="ECO:0000256" key="2">
    <source>
        <dbReference type="ARBA" id="ARBA00007482"/>
    </source>
</evidence>
<dbReference type="GO" id="GO:0005829">
    <property type="term" value="C:cytosol"/>
    <property type="evidence" value="ECO:0007669"/>
    <property type="project" value="TreeGrafter"/>
</dbReference>
<feature type="binding site" evidence="13">
    <location>
        <position position="161"/>
    </location>
    <ligand>
        <name>Mg(2+)</name>
        <dbReference type="ChEBI" id="CHEBI:18420"/>
        <label>1</label>
    </ligand>
</feature>
<feature type="domain" description="Nudix hydrolase" evidence="14">
    <location>
        <begin position="52"/>
        <end position="190"/>
    </location>
</feature>
<evidence type="ECO:0000256" key="9">
    <source>
        <dbReference type="ARBA" id="ARBA00030162"/>
    </source>
</evidence>
<evidence type="ECO:0000256" key="4">
    <source>
        <dbReference type="ARBA" id="ARBA00013297"/>
    </source>
</evidence>
<dbReference type="SUPFAM" id="SSF55811">
    <property type="entry name" value="Nudix"/>
    <property type="match status" value="1"/>
</dbReference>
<dbReference type="AlphaFoldDB" id="A0A2A4MS69"/>
<evidence type="ECO:0000313" key="16">
    <source>
        <dbReference type="Proteomes" id="UP000218172"/>
    </source>
</evidence>
<dbReference type="InterPro" id="IPR015797">
    <property type="entry name" value="NUDIX_hydrolase-like_dom_sf"/>
</dbReference>
<sequence length="206" mass="23078">MPTTEPVFDQQDVQISAEQTLYSGFMKLQRLTLKHRLFGGGWSALIERELIVKEAAVGVLLFDPQRDELVLVRQFRVGMIDTQQSPWLLELVAGMVDKGESLAEVAKRESREEANCEPSQLMPICEYYNSPGSSNEKIALFCGKVDASGQGGVFGLVDEHEDISVEVISYQHAIAELNLGKINNAMTVIALQWLQLNKQKLVQQWL</sequence>
<evidence type="ECO:0000256" key="8">
    <source>
        <dbReference type="ARBA" id="ARBA00025164"/>
    </source>
</evidence>
<gene>
    <name evidence="15" type="primary">nudF</name>
    <name evidence="15" type="ORF">COC19_01660</name>
</gene>
<dbReference type="GO" id="GO:0046872">
    <property type="term" value="F:metal ion binding"/>
    <property type="evidence" value="ECO:0007669"/>
    <property type="project" value="UniProtKB-KW"/>
</dbReference>
<comment type="catalytic activity">
    <reaction evidence="12">
        <text>ADP-D-ribose + H2O = D-ribose 5-phosphate + AMP + 2 H(+)</text>
        <dbReference type="Rhea" id="RHEA:10412"/>
        <dbReference type="ChEBI" id="CHEBI:15377"/>
        <dbReference type="ChEBI" id="CHEBI:15378"/>
        <dbReference type="ChEBI" id="CHEBI:57967"/>
        <dbReference type="ChEBI" id="CHEBI:78346"/>
        <dbReference type="ChEBI" id="CHEBI:456215"/>
        <dbReference type="EC" id="3.6.1.13"/>
    </reaction>
</comment>
<dbReference type="EMBL" id="NVQR01000026">
    <property type="protein sequence ID" value="PCH63109.1"/>
    <property type="molecule type" value="Genomic_DNA"/>
</dbReference>
<keyword evidence="6 15" id="KW-0378">Hydrolase</keyword>
<dbReference type="InterPro" id="IPR020084">
    <property type="entry name" value="NUDIX_hydrolase_CS"/>
</dbReference>
<keyword evidence="7 13" id="KW-0460">Magnesium</keyword>
<evidence type="ECO:0000256" key="5">
    <source>
        <dbReference type="ARBA" id="ARBA00022723"/>
    </source>
</evidence>
<evidence type="ECO:0000256" key="13">
    <source>
        <dbReference type="PIRSR" id="PIRSR604385-2"/>
    </source>
</evidence>